<comment type="similarity">
    <text evidence="6">Belongs to the insect chemoreceptor superfamily. Gustatory receptor (GR) family.</text>
</comment>
<dbReference type="PhylomeDB" id="B4N4J2"/>
<dbReference type="InParanoid" id="B4N4J2"/>
<evidence type="ECO:0000313" key="8">
    <source>
        <dbReference type="EMBL" id="EDW79066.1"/>
    </source>
</evidence>
<reference evidence="8 9" key="1">
    <citation type="journal article" date="2007" name="Nature">
        <title>Evolution of genes and genomes on the Drosophila phylogeny.</title>
        <authorList>
            <consortium name="Drosophila 12 Genomes Consortium"/>
            <person name="Clark A.G."/>
            <person name="Eisen M.B."/>
            <person name="Smith D.R."/>
            <person name="Bergman C.M."/>
            <person name="Oliver B."/>
            <person name="Markow T.A."/>
            <person name="Kaufman T.C."/>
            <person name="Kellis M."/>
            <person name="Gelbart W."/>
            <person name="Iyer V.N."/>
            <person name="Pollard D.A."/>
            <person name="Sackton T.B."/>
            <person name="Larracuente A.M."/>
            <person name="Singh N.D."/>
            <person name="Abad J.P."/>
            <person name="Abt D.N."/>
            <person name="Adryan B."/>
            <person name="Aguade M."/>
            <person name="Akashi H."/>
            <person name="Anderson W.W."/>
            <person name="Aquadro C.F."/>
            <person name="Ardell D.H."/>
            <person name="Arguello R."/>
            <person name="Artieri C.G."/>
            <person name="Barbash D.A."/>
            <person name="Barker D."/>
            <person name="Barsanti P."/>
            <person name="Batterham P."/>
            <person name="Batzoglou S."/>
            <person name="Begun D."/>
            <person name="Bhutkar A."/>
            <person name="Blanco E."/>
            <person name="Bosak S.A."/>
            <person name="Bradley R.K."/>
            <person name="Brand A.D."/>
            <person name="Brent M.R."/>
            <person name="Brooks A.N."/>
            <person name="Brown R.H."/>
            <person name="Butlin R.K."/>
            <person name="Caggese C."/>
            <person name="Calvi B.R."/>
            <person name="Bernardo de Carvalho A."/>
            <person name="Caspi A."/>
            <person name="Castrezana S."/>
            <person name="Celniker S.E."/>
            <person name="Chang J.L."/>
            <person name="Chapple C."/>
            <person name="Chatterji S."/>
            <person name="Chinwalla A."/>
            <person name="Civetta A."/>
            <person name="Clifton S.W."/>
            <person name="Comeron J.M."/>
            <person name="Costello J.C."/>
            <person name="Coyne J.A."/>
            <person name="Daub J."/>
            <person name="David R.G."/>
            <person name="Delcher A.L."/>
            <person name="Delehaunty K."/>
            <person name="Do C.B."/>
            <person name="Ebling H."/>
            <person name="Edwards K."/>
            <person name="Eickbush T."/>
            <person name="Evans J.D."/>
            <person name="Filipski A."/>
            <person name="Findeiss S."/>
            <person name="Freyhult E."/>
            <person name="Fulton L."/>
            <person name="Fulton R."/>
            <person name="Garcia A.C."/>
            <person name="Gardiner A."/>
            <person name="Garfield D.A."/>
            <person name="Garvin B.E."/>
            <person name="Gibson G."/>
            <person name="Gilbert D."/>
            <person name="Gnerre S."/>
            <person name="Godfrey J."/>
            <person name="Good R."/>
            <person name="Gotea V."/>
            <person name="Gravely B."/>
            <person name="Greenberg A.J."/>
            <person name="Griffiths-Jones S."/>
            <person name="Gross S."/>
            <person name="Guigo R."/>
            <person name="Gustafson E.A."/>
            <person name="Haerty W."/>
            <person name="Hahn M.W."/>
            <person name="Halligan D.L."/>
            <person name="Halpern A.L."/>
            <person name="Halter G.M."/>
            <person name="Han M.V."/>
            <person name="Heger A."/>
            <person name="Hillier L."/>
            <person name="Hinrichs A.S."/>
            <person name="Holmes I."/>
            <person name="Hoskins R.A."/>
            <person name="Hubisz M.J."/>
            <person name="Hultmark D."/>
            <person name="Huntley M.A."/>
            <person name="Jaffe D.B."/>
            <person name="Jagadeeshan S."/>
            <person name="Jeck W.R."/>
            <person name="Johnson J."/>
            <person name="Jones C.D."/>
            <person name="Jordan W.C."/>
            <person name="Karpen G.H."/>
            <person name="Kataoka E."/>
            <person name="Keightley P.D."/>
            <person name="Kheradpour P."/>
            <person name="Kirkness E.F."/>
            <person name="Koerich L.B."/>
            <person name="Kristiansen K."/>
            <person name="Kudrna D."/>
            <person name="Kulathinal R.J."/>
            <person name="Kumar S."/>
            <person name="Kwok R."/>
            <person name="Lander E."/>
            <person name="Langley C.H."/>
            <person name="Lapoint R."/>
            <person name="Lazzaro B.P."/>
            <person name="Lee S.J."/>
            <person name="Levesque L."/>
            <person name="Li R."/>
            <person name="Lin C.F."/>
            <person name="Lin M.F."/>
            <person name="Lindblad-Toh K."/>
            <person name="Llopart A."/>
            <person name="Long M."/>
            <person name="Low L."/>
            <person name="Lozovsky E."/>
            <person name="Lu J."/>
            <person name="Luo M."/>
            <person name="Machado C.A."/>
            <person name="Makalowski W."/>
            <person name="Marzo M."/>
            <person name="Matsuda M."/>
            <person name="Matzkin L."/>
            <person name="McAllister B."/>
            <person name="McBride C.S."/>
            <person name="McKernan B."/>
            <person name="McKernan K."/>
            <person name="Mendez-Lago M."/>
            <person name="Minx P."/>
            <person name="Mollenhauer M.U."/>
            <person name="Montooth K."/>
            <person name="Mount S.M."/>
            <person name="Mu X."/>
            <person name="Myers E."/>
            <person name="Negre B."/>
            <person name="Newfeld S."/>
            <person name="Nielsen R."/>
            <person name="Noor M.A."/>
            <person name="O'Grady P."/>
            <person name="Pachter L."/>
            <person name="Papaceit M."/>
            <person name="Parisi M.J."/>
            <person name="Parisi M."/>
            <person name="Parts L."/>
            <person name="Pedersen J.S."/>
            <person name="Pesole G."/>
            <person name="Phillippy A.M."/>
            <person name="Ponting C.P."/>
            <person name="Pop M."/>
            <person name="Porcelli D."/>
            <person name="Powell J.R."/>
            <person name="Prohaska S."/>
            <person name="Pruitt K."/>
            <person name="Puig M."/>
            <person name="Quesneville H."/>
            <person name="Ram K.R."/>
            <person name="Rand D."/>
            <person name="Rasmussen M.D."/>
            <person name="Reed L.K."/>
            <person name="Reenan R."/>
            <person name="Reily A."/>
            <person name="Remington K.A."/>
            <person name="Rieger T.T."/>
            <person name="Ritchie M.G."/>
            <person name="Robin C."/>
            <person name="Rogers Y.H."/>
            <person name="Rohde C."/>
            <person name="Rozas J."/>
            <person name="Rubenfield M.J."/>
            <person name="Ruiz A."/>
            <person name="Russo S."/>
            <person name="Salzberg S.L."/>
            <person name="Sanchez-Gracia A."/>
            <person name="Saranga D.J."/>
            <person name="Sato H."/>
            <person name="Schaeffer S.W."/>
            <person name="Schatz M.C."/>
            <person name="Schlenke T."/>
            <person name="Schwartz R."/>
            <person name="Segarra C."/>
            <person name="Singh R.S."/>
            <person name="Sirot L."/>
            <person name="Sirota M."/>
            <person name="Sisneros N.B."/>
            <person name="Smith C.D."/>
            <person name="Smith T.F."/>
            <person name="Spieth J."/>
            <person name="Stage D.E."/>
            <person name="Stark A."/>
            <person name="Stephan W."/>
            <person name="Strausberg R.L."/>
            <person name="Strempel S."/>
            <person name="Sturgill D."/>
            <person name="Sutton G."/>
            <person name="Sutton G.G."/>
            <person name="Tao W."/>
            <person name="Teichmann S."/>
            <person name="Tobari Y.N."/>
            <person name="Tomimura Y."/>
            <person name="Tsolas J.M."/>
            <person name="Valente V.L."/>
            <person name="Venter E."/>
            <person name="Venter J.C."/>
            <person name="Vicario S."/>
            <person name="Vieira F.G."/>
            <person name="Vilella A.J."/>
            <person name="Villasante A."/>
            <person name="Walenz B."/>
            <person name="Wang J."/>
            <person name="Wasserman M."/>
            <person name="Watts T."/>
            <person name="Wilson D."/>
            <person name="Wilson R.K."/>
            <person name="Wing R.A."/>
            <person name="Wolfner M.F."/>
            <person name="Wong A."/>
            <person name="Wong G.K."/>
            <person name="Wu C.I."/>
            <person name="Wu G."/>
            <person name="Yamamoto D."/>
            <person name="Yang H.P."/>
            <person name="Yang S.P."/>
            <person name="Yorke J.A."/>
            <person name="Yoshida K."/>
            <person name="Zdobnov E."/>
            <person name="Zhang P."/>
            <person name="Zhang Y."/>
            <person name="Zimin A.V."/>
            <person name="Baldwin J."/>
            <person name="Abdouelleil A."/>
            <person name="Abdulkadir J."/>
            <person name="Abebe A."/>
            <person name="Abera B."/>
            <person name="Abreu J."/>
            <person name="Acer S.C."/>
            <person name="Aftuck L."/>
            <person name="Alexander A."/>
            <person name="An P."/>
            <person name="Anderson E."/>
            <person name="Anderson S."/>
            <person name="Arachi H."/>
            <person name="Azer M."/>
            <person name="Bachantsang P."/>
            <person name="Barry A."/>
            <person name="Bayul T."/>
            <person name="Berlin A."/>
            <person name="Bessette D."/>
            <person name="Bloom T."/>
            <person name="Blye J."/>
            <person name="Boguslavskiy L."/>
            <person name="Bonnet C."/>
            <person name="Boukhgalter B."/>
            <person name="Bourzgui I."/>
            <person name="Brown A."/>
            <person name="Cahill P."/>
            <person name="Channer S."/>
            <person name="Cheshatsang Y."/>
            <person name="Chuda L."/>
            <person name="Citroen M."/>
            <person name="Collymore A."/>
            <person name="Cooke P."/>
            <person name="Costello M."/>
            <person name="D'Aco K."/>
            <person name="Daza R."/>
            <person name="De Haan G."/>
            <person name="DeGray S."/>
            <person name="DeMaso C."/>
            <person name="Dhargay N."/>
            <person name="Dooley K."/>
            <person name="Dooley E."/>
            <person name="Doricent M."/>
            <person name="Dorje P."/>
            <person name="Dorjee K."/>
            <person name="Dupes A."/>
            <person name="Elong R."/>
            <person name="Falk J."/>
            <person name="Farina A."/>
            <person name="Faro S."/>
            <person name="Ferguson D."/>
            <person name="Fisher S."/>
            <person name="Foley C.D."/>
            <person name="Franke A."/>
            <person name="Friedrich D."/>
            <person name="Gadbois L."/>
            <person name="Gearin G."/>
            <person name="Gearin C.R."/>
            <person name="Giannoukos G."/>
            <person name="Goode T."/>
            <person name="Graham J."/>
            <person name="Grandbois E."/>
            <person name="Grewal S."/>
            <person name="Gyaltsen K."/>
            <person name="Hafez N."/>
            <person name="Hagos B."/>
            <person name="Hall J."/>
            <person name="Henson C."/>
            <person name="Hollinger A."/>
            <person name="Honan T."/>
            <person name="Huard M.D."/>
            <person name="Hughes L."/>
            <person name="Hurhula B."/>
            <person name="Husby M.E."/>
            <person name="Kamat A."/>
            <person name="Kanga B."/>
            <person name="Kashin S."/>
            <person name="Khazanovich D."/>
            <person name="Kisner P."/>
            <person name="Lance K."/>
            <person name="Lara M."/>
            <person name="Lee W."/>
            <person name="Lennon N."/>
            <person name="Letendre F."/>
            <person name="LeVine R."/>
            <person name="Lipovsky A."/>
            <person name="Liu X."/>
            <person name="Liu J."/>
            <person name="Liu S."/>
            <person name="Lokyitsang T."/>
            <person name="Lokyitsang Y."/>
            <person name="Lubonja R."/>
            <person name="Lui A."/>
            <person name="MacDonald P."/>
            <person name="Magnisalis V."/>
            <person name="Maru K."/>
            <person name="Matthews C."/>
            <person name="McCusker W."/>
            <person name="McDonough S."/>
            <person name="Mehta T."/>
            <person name="Meldrim J."/>
            <person name="Meneus L."/>
            <person name="Mihai O."/>
            <person name="Mihalev A."/>
            <person name="Mihova T."/>
            <person name="Mittelman R."/>
            <person name="Mlenga V."/>
            <person name="Montmayeur A."/>
            <person name="Mulrain L."/>
            <person name="Navidi A."/>
            <person name="Naylor J."/>
            <person name="Negash T."/>
            <person name="Nguyen T."/>
            <person name="Nguyen N."/>
            <person name="Nicol R."/>
            <person name="Norbu C."/>
            <person name="Norbu N."/>
            <person name="Novod N."/>
            <person name="O'Neill B."/>
            <person name="Osman S."/>
            <person name="Markiewicz E."/>
            <person name="Oyono O.L."/>
            <person name="Patti C."/>
            <person name="Phunkhang P."/>
            <person name="Pierre F."/>
            <person name="Priest M."/>
            <person name="Raghuraman S."/>
            <person name="Rege F."/>
            <person name="Reyes R."/>
            <person name="Rise C."/>
            <person name="Rogov P."/>
            <person name="Ross K."/>
            <person name="Ryan E."/>
            <person name="Settipalli S."/>
            <person name="Shea T."/>
            <person name="Sherpa N."/>
            <person name="Shi L."/>
            <person name="Shih D."/>
            <person name="Sparrow T."/>
            <person name="Spaulding J."/>
            <person name="Stalker J."/>
            <person name="Stange-Thomann N."/>
            <person name="Stavropoulos S."/>
            <person name="Stone C."/>
            <person name="Strader C."/>
            <person name="Tesfaye S."/>
            <person name="Thomson T."/>
            <person name="Thoulutsang Y."/>
            <person name="Thoulutsang D."/>
            <person name="Topham K."/>
            <person name="Topping I."/>
            <person name="Tsamla T."/>
            <person name="Vassiliev H."/>
            <person name="Vo A."/>
            <person name="Wangchuk T."/>
            <person name="Wangdi T."/>
            <person name="Weiand M."/>
            <person name="Wilkinson J."/>
            <person name="Wilson A."/>
            <person name="Yadav S."/>
            <person name="Young G."/>
            <person name="Yu Q."/>
            <person name="Zembek L."/>
            <person name="Zhong D."/>
            <person name="Zimmer A."/>
            <person name="Zwirko Z."/>
            <person name="Jaffe D.B."/>
            <person name="Alvarez P."/>
            <person name="Brockman W."/>
            <person name="Butler J."/>
            <person name="Chin C."/>
            <person name="Gnerre S."/>
            <person name="Grabherr M."/>
            <person name="Kleber M."/>
            <person name="Mauceli E."/>
            <person name="MacCallum I."/>
        </authorList>
    </citation>
    <scope>NUCLEOTIDE SEQUENCE [LARGE SCALE GENOMIC DNA]</scope>
    <source>
        <strain evidence="9">Tucson 14030-0811.24</strain>
    </source>
</reference>
<keyword evidence="2 6" id="KW-1003">Cell membrane</keyword>
<proteinExistence type="inferred from homology"/>
<evidence type="ECO:0000256" key="3">
    <source>
        <dbReference type="ARBA" id="ARBA00022692"/>
    </source>
</evidence>
<keyword evidence="3 6" id="KW-0812">Transmembrane</keyword>
<feature type="transmembrane region" description="Helical" evidence="6">
    <location>
        <begin position="404"/>
        <end position="426"/>
    </location>
</feature>
<comment type="function">
    <text evidence="6">Gustatory receptor which mediates acceptance or avoidance behavior, depending on its substrates.</text>
</comment>
<keyword evidence="6" id="KW-0807">Transducer</keyword>
<evidence type="ECO:0000256" key="2">
    <source>
        <dbReference type="ARBA" id="ARBA00022475"/>
    </source>
</evidence>
<feature type="transmembrane region" description="Helical" evidence="6">
    <location>
        <begin position="185"/>
        <end position="215"/>
    </location>
</feature>
<feature type="region of interest" description="Disordered" evidence="7">
    <location>
        <begin position="50"/>
        <end position="72"/>
    </location>
</feature>
<dbReference type="GO" id="GO:0050909">
    <property type="term" value="P:sensory perception of taste"/>
    <property type="evidence" value="ECO:0007669"/>
    <property type="project" value="InterPro"/>
</dbReference>
<evidence type="ECO:0000256" key="1">
    <source>
        <dbReference type="ARBA" id="ARBA00004651"/>
    </source>
</evidence>
<keyword evidence="4 6" id="KW-1133">Transmembrane helix</keyword>
<gene>
    <name evidence="8" type="primary">Dwil\GK10519</name>
    <name evidence="8" type="ORF">Dwil_GK10519</name>
</gene>
<comment type="subcellular location">
    <subcellularLocation>
        <location evidence="1 6">Cell membrane</location>
        <topology evidence="1 6">Multi-pass membrane protein</topology>
    </subcellularLocation>
</comment>
<dbReference type="GO" id="GO:0007165">
    <property type="term" value="P:signal transduction"/>
    <property type="evidence" value="ECO:0007669"/>
    <property type="project" value="UniProtKB-KW"/>
</dbReference>
<evidence type="ECO:0000256" key="4">
    <source>
        <dbReference type="ARBA" id="ARBA00022989"/>
    </source>
</evidence>
<dbReference type="AlphaFoldDB" id="B4N4J2"/>
<dbReference type="GO" id="GO:0005886">
    <property type="term" value="C:plasma membrane"/>
    <property type="evidence" value="ECO:0007669"/>
    <property type="project" value="UniProtKB-SubCell"/>
</dbReference>
<evidence type="ECO:0000256" key="7">
    <source>
        <dbReference type="SAM" id="MobiDB-lite"/>
    </source>
</evidence>
<dbReference type="InterPro" id="IPR013604">
    <property type="entry name" value="7TM_chemorcpt"/>
</dbReference>
<feature type="transmembrane region" description="Helical" evidence="6">
    <location>
        <begin position="88"/>
        <end position="108"/>
    </location>
</feature>
<keyword evidence="6" id="KW-0675">Receptor</keyword>
<protein>
    <recommendedName>
        <fullName evidence="6">Gustatory receptor</fullName>
    </recommendedName>
</protein>
<feature type="transmembrane region" description="Helical" evidence="6">
    <location>
        <begin position="286"/>
        <end position="308"/>
    </location>
</feature>
<sequence length="432" mass="51314">MPLPHFRTCFLIPQARWIMQQLMKRLLQGLYWMAKVFGLLAATSTPTKQTEATSTTTTSSTKRCGKGKTRQPSGRMEWKLHYSRYWRLHGYLVMIFVGCYSPYAFWTIFCRMSFLRQNRLLLIIGFNRYVLVLFCAFFTLYIHTSKQKSMLKCLNGLLNNQRELKRLMMPVMQLLSIDPEVPRNIAYAFSLFFVFLCQLCLELSLGMYFLALLLITHLVHQCNVLLKQILNDVNDIHRRHTQTLHRRTFYSAQQYWLSLELWQVLRVHFDLMRLSRCITSLHGGQMLCFMAFVPMECMVHLFISYFVYYSRAFLRRFHRRLPLNMYAMVFIGSLFINLSLVILYTHRMKRKFAETRNTLSWGVTALPSGNWMTKQLRETIQYWGLYLKQGKRIFRITACGLFKLNNAILFCIVQGMLIYMMILIQFDKVINK</sequence>
<dbReference type="FunCoup" id="B4N4J2">
    <property type="interactions" value="11"/>
</dbReference>
<dbReference type="OMA" id="FCIVEGM"/>
<feature type="transmembrane region" description="Helical" evidence="6">
    <location>
        <begin position="323"/>
        <end position="344"/>
    </location>
</feature>
<comment type="caution">
    <text evidence="6">Lacks conserved residue(s) required for the propagation of feature annotation.</text>
</comment>
<keyword evidence="5 6" id="KW-0472">Membrane</keyword>
<organism evidence="8 9">
    <name type="scientific">Drosophila willistoni</name>
    <name type="common">Fruit fly</name>
    <dbReference type="NCBI Taxonomy" id="7260"/>
    <lineage>
        <taxon>Eukaryota</taxon>
        <taxon>Metazoa</taxon>
        <taxon>Ecdysozoa</taxon>
        <taxon>Arthropoda</taxon>
        <taxon>Hexapoda</taxon>
        <taxon>Insecta</taxon>
        <taxon>Pterygota</taxon>
        <taxon>Neoptera</taxon>
        <taxon>Endopterygota</taxon>
        <taxon>Diptera</taxon>
        <taxon>Brachycera</taxon>
        <taxon>Muscomorpha</taxon>
        <taxon>Ephydroidea</taxon>
        <taxon>Drosophilidae</taxon>
        <taxon>Drosophila</taxon>
        <taxon>Sophophora</taxon>
    </lineage>
</organism>
<feature type="compositionally biased region" description="Low complexity" evidence="7">
    <location>
        <begin position="50"/>
        <end position="62"/>
    </location>
</feature>
<dbReference type="eggNOG" id="ENOG502T3Q4">
    <property type="taxonomic scope" value="Eukaryota"/>
</dbReference>
<evidence type="ECO:0000256" key="6">
    <source>
        <dbReference type="RuleBase" id="RU363108"/>
    </source>
</evidence>
<name>B4N4J2_DROWI</name>
<dbReference type="Proteomes" id="UP000007798">
    <property type="component" value="Unassembled WGS sequence"/>
</dbReference>
<dbReference type="Pfam" id="PF08395">
    <property type="entry name" value="7tm_7"/>
    <property type="match status" value="1"/>
</dbReference>
<keyword evidence="9" id="KW-1185">Reference proteome</keyword>
<dbReference type="OrthoDB" id="10068192at2759"/>
<dbReference type="EMBL" id="CH964095">
    <property type="protein sequence ID" value="EDW79066.1"/>
    <property type="molecule type" value="Genomic_DNA"/>
</dbReference>
<accession>B4N4J2</accession>
<feature type="transmembrane region" description="Helical" evidence="6">
    <location>
        <begin position="120"/>
        <end position="142"/>
    </location>
</feature>
<dbReference type="HOGENOM" id="CLU_687483_0_0_1"/>
<evidence type="ECO:0000313" key="9">
    <source>
        <dbReference type="Proteomes" id="UP000007798"/>
    </source>
</evidence>
<evidence type="ECO:0000256" key="5">
    <source>
        <dbReference type="ARBA" id="ARBA00023136"/>
    </source>
</evidence>